<keyword evidence="2" id="KW-0813">Transport</keyword>
<keyword evidence="4" id="KW-0539">Nucleus</keyword>
<evidence type="ECO:0000256" key="2">
    <source>
        <dbReference type="ARBA" id="ARBA00022448"/>
    </source>
</evidence>
<feature type="region of interest" description="Disordered" evidence="5">
    <location>
        <begin position="70"/>
        <end position="101"/>
    </location>
</feature>
<proteinExistence type="predicted"/>
<comment type="subcellular location">
    <subcellularLocation>
        <location evidence="1">Nucleus</location>
        <location evidence="1">Nuclear pore complex</location>
    </subcellularLocation>
</comment>
<dbReference type="STRING" id="93625.A0A409XHJ0"/>
<feature type="region of interest" description="Disordered" evidence="5">
    <location>
        <begin position="171"/>
        <end position="213"/>
    </location>
</feature>
<keyword evidence="8" id="KW-1185">Reference proteome</keyword>
<dbReference type="Pfam" id="PF13634">
    <property type="entry name" value="Nucleoporin_FG"/>
    <property type="match status" value="2"/>
</dbReference>
<dbReference type="AlphaFoldDB" id="A0A409XHJ0"/>
<dbReference type="GO" id="GO:0006999">
    <property type="term" value="P:nuclear pore organization"/>
    <property type="evidence" value="ECO:0007669"/>
    <property type="project" value="TreeGrafter"/>
</dbReference>
<dbReference type="InterPro" id="IPR025574">
    <property type="entry name" value="Nucleoporin_FG_rpt"/>
</dbReference>
<keyword evidence="3" id="KW-0906">Nuclear pore complex</keyword>
<dbReference type="Gene3D" id="1.20.5.170">
    <property type="match status" value="1"/>
</dbReference>
<comment type="caution">
    <text evidence="7">The sequence shown here is derived from an EMBL/GenBank/DDBJ whole genome shotgun (WGS) entry which is preliminary data.</text>
</comment>
<dbReference type="OrthoDB" id="6162375at2759"/>
<dbReference type="Pfam" id="PF13874">
    <property type="entry name" value="Nup54"/>
    <property type="match status" value="1"/>
</dbReference>
<sequence length="540" mass="56053">MSIFGNFGSTNNNAGGSVFGAQNTNQGATGTSAFGSTNPSTSTFGATNTNPAAPAQGGIFGAFGAAAPNNTTNQPATGTSLFGNNANPTNTTSGTSLFGNNNANTNTNVNAATGNTGSSIFGGNTGGSNLFGNAPNANLFGGAANTTASPGTGATGVGGIFGGGNTTNTTGGLFGSNTNNAQQQPGNTTGTSLFGSNPQQQTGNATGTMGTNLFGNTQTTGTNIFGAKPATGGANQQFIMLAQKVERIVNAWNQDSKDCEFQVGFGNKFRGIRLLNFICFQYNFYNLVDPKQVNLYGRPANATNDALWEKAVRENPDSSCLVPVIAIGFDDLRIRVDAQTAQSAAQLQNLKDLQTRLAALRTQHAVSNASRLLRAATAQTQVIQRLMRFIQHLHHLLPTIRSSALRPEEEVLRGKLEELEEEMRRGRVKGRLNELWALIGAVSASVERSTASGSGSGGDWAVVDEDGLAQIAQILTEQQAGLQHLTKILQKDQRDLNVIMGNSSKNLSESTGEQAGGGGSGGLGESLWGSTSTLRASSLR</sequence>
<evidence type="ECO:0000256" key="5">
    <source>
        <dbReference type="SAM" id="MobiDB-lite"/>
    </source>
</evidence>
<dbReference type="GO" id="GO:0017056">
    <property type="term" value="F:structural constituent of nuclear pore"/>
    <property type="evidence" value="ECO:0007669"/>
    <property type="project" value="TreeGrafter"/>
</dbReference>
<feature type="compositionally biased region" description="Gly residues" evidence="5">
    <location>
        <begin position="514"/>
        <end position="524"/>
    </location>
</feature>
<evidence type="ECO:0000259" key="6">
    <source>
        <dbReference type="Pfam" id="PF13874"/>
    </source>
</evidence>
<organism evidence="7 8">
    <name type="scientific">Psilocybe cyanescens</name>
    <dbReference type="NCBI Taxonomy" id="93625"/>
    <lineage>
        <taxon>Eukaryota</taxon>
        <taxon>Fungi</taxon>
        <taxon>Dikarya</taxon>
        <taxon>Basidiomycota</taxon>
        <taxon>Agaricomycotina</taxon>
        <taxon>Agaricomycetes</taxon>
        <taxon>Agaricomycetidae</taxon>
        <taxon>Agaricales</taxon>
        <taxon>Agaricineae</taxon>
        <taxon>Strophariaceae</taxon>
        <taxon>Psilocybe</taxon>
    </lineage>
</organism>
<gene>
    <name evidence="7" type="ORF">CVT25_001662</name>
</gene>
<dbReference type="GO" id="GO:0036228">
    <property type="term" value="P:protein localization to nuclear inner membrane"/>
    <property type="evidence" value="ECO:0007669"/>
    <property type="project" value="TreeGrafter"/>
</dbReference>
<feature type="region of interest" description="Disordered" evidence="5">
    <location>
        <begin position="503"/>
        <end position="540"/>
    </location>
</feature>
<feature type="domain" description="Nucleoporin Nup54 alpha-helical" evidence="6">
    <location>
        <begin position="301"/>
        <end position="438"/>
    </location>
</feature>
<dbReference type="PANTHER" id="PTHR13000:SF0">
    <property type="entry name" value="NUCLEOPORIN P54"/>
    <property type="match status" value="1"/>
</dbReference>
<reference evidence="7 8" key="1">
    <citation type="journal article" date="2018" name="Evol. Lett.">
        <title>Horizontal gene cluster transfer increased hallucinogenic mushroom diversity.</title>
        <authorList>
            <person name="Reynolds H.T."/>
            <person name="Vijayakumar V."/>
            <person name="Gluck-Thaler E."/>
            <person name="Korotkin H.B."/>
            <person name="Matheny P.B."/>
            <person name="Slot J.C."/>
        </authorList>
    </citation>
    <scope>NUCLEOTIDE SEQUENCE [LARGE SCALE GENOMIC DNA]</scope>
    <source>
        <strain evidence="7 8">2631</strain>
    </source>
</reference>
<evidence type="ECO:0000256" key="1">
    <source>
        <dbReference type="ARBA" id="ARBA00004567"/>
    </source>
</evidence>
<feature type="compositionally biased region" description="Polar residues" evidence="5">
    <location>
        <begin position="80"/>
        <end position="98"/>
    </location>
</feature>
<feature type="region of interest" description="Disordered" evidence="5">
    <location>
        <begin position="29"/>
        <end position="52"/>
    </location>
</feature>
<evidence type="ECO:0000313" key="7">
    <source>
        <dbReference type="EMBL" id="PPQ90218.1"/>
    </source>
</evidence>
<dbReference type="GO" id="GO:0006607">
    <property type="term" value="P:NLS-bearing protein import into nucleus"/>
    <property type="evidence" value="ECO:0007669"/>
    <property type="project" value="TreeGrafter"/>
</dbReference>
<evidence type="ECO:0000256" key="3">
    <source>
        <dbReference type="ARBA" id="ARBA00023132"/>
    </source>
</evidence>
<keyword evidence="3" id="KW-0653">Protein transport</keyword>
<evidence type="ECO:0000256" key="4">
    <source>
        <dbReference type="ARBA" id="ARBA00023242"/>
    </source>
</evidence>
<feature type="compositionally biased region" description="Low complexity" evidence="5">
    <location>
        <begin position="70"/>
        <end position="79"/>
    </location>
</feature>
<dbReference type="EMBL" id="NHYD01001676">
    <property type="protein sequence ID" value="PPQ90218.1"/>
    <property type="molecule type" value="Genomic_DNA"/>
</dbReference>
<dbReference type="GO" id="GO:0044613">
    <property type="term" value="C:nuclear pore central transport channel"/>
    <property type="evidence" value="ECO:0007669"/>
    <property type="project" value="TreeGrafter"/>
</dbReference>
<dbReference type="InterPro" id="IPR025712">
    <property type="entry name" value="Nup54_alpha-helical_dom"/>
</dbReference>
<feature type="compositionally biased region" description="Polar residues" evidence="5">
    <location>
        <begin position="181"/>
        <end position="213"/>
    </location>
</feature>
<feature type="compositionally biased region" description="Low complexity" evidence="5">
    <location>
        <begin position="171"/>
        <end position="180"/>
    </location>
</feature>
<dbReference type="Proteomes" id="UP000283269">
    <property type="component" value="Unassembled WGS sequence"/>
</dbReference>
<dbReference type="InParanoid" id="A0A409XHJ0"/>
<keyword evidence="3" id="KW-0811">Translocation</keyword>
<name>A0A409XHJ0_PSICY</name>
<feature type="compositionally biased region" description="Low complexity" evidence="5">
    <location>
        <begin position="525"/>
        <end position="534"/>
    </location>
</feature>
<evidence type="ECO:0000313" key="8">
    <source>
        <dbReference type="Proteomes" id="UP000283269"/>
    </source>
</evidence>
<dbReference type="PANTHER" id="PTHR13000">
    <property type="entry name" value="NUCLEOPORIN P54"/>
    <property type="match status" value="1"/>
</dbReference>
<accession>A0A409XHJ0</accession>
<protein>
    <recommendedName>
        <fullName evidence="6">Nucleoporin Nup54 alpha-helical domain-containing protein</fullName>
    </recommendedName>
</protein>
<dbReference type="InterPro" id="IPR024864">
    <property type="entry name" value="Nup54/Nup57/Nup44"/>
</dbReference>
<keyword evidence="3" id="KW-0509">mRNA transport</keyword>
<feature type="compositionally biased region" description="Polar residues" evidence="5">
    <location>
        <begin position="29"/>
        <end position="50"/>
    </location>
</feature>